<dbReference type="PANTHER" id="PTHR27007">
    <property type="match status" value="1"/>
</dbReference>
<evidence type="ECO:0000256" key="1">
    <source>
        <dbReference type="ARBA" id="ARBA00004251"/>
    </source>
</evidence>
<feature type="transmembrane region" description="Helical" evidence="14">
    <location>
        <begin position="18"/>
        <end position="38"/>
    </location>
</feature>
<gene>
    <name evidence="16" type="ORF">KC19_2G141100</name>
</gene>
<keyword evidence="3" id="KW-0808">Transferase</keyword>
<dbReference type="CDD" id="cd14066">
    <property type="entry name" value="STKc_IRAK"/>
    <property type="match status" value="1"/>
</dbReference>
<evidence type="ECO:0000256" key="7">
    <source>
        <dbReference type="ARBA" id="ARBA00022777"/>
    </source>
</evidence>
<dbReference type="PROSITE" id="PS00107">
    <property type="entry name" value="PROTEIN_KINASE_ATP"/>
    <property type="match status" value="1"/>
</dbReference>
<dbReference type="InterPro" id="IPR017441">
    <property type="entry name" value="Protein_kinase_ATP_BS"/>
</dbReference>
<keyword evidence="8 13" id="KW-0067">ATP-binding</keyword>
<feature type="domain" description="Protein kinase" evidence="15">
    <location>
        <begin position="467"/>
        <end position="726"/>
    </location>
</feature>
<dbReference type="SUPFAM" id="SSF56112">
    <property type="entry name" value="Protein kinase-like (PK-like)"/>
    <property type="match status" value="2"/>
</dbReference>
<dbReference type="SMART" id="SM00220">
    <property type="entry name" value="S_TKc"/>
    <property type="match status" value="2"/>
</dbReference>
<evidence type="ECO:0000256" key="6">
    <source>
        <dbReference type="ARBA" id="ARBA00022741"/>
    </source>
</evidence>
<keyword evidence="9 14" id="KW-1133">Transmembrane helix</keyword>
<feature type="transmembrane region" description="Helical" evidence="14">
    <location>
        <begin position="64"/>
        <end position="85"/>
    </location>
</feature>
<dbReference type="FunFam" id="3.30.200.20:FF:000178">
    <property type="entry name" value="serine/threonine-protein kinase PBS1-like"/>
    <property type="match status" value="1"/>
</dbReference>
<evidence type="ECO:0000313" key="16">
    <source>
        <dbReference type="EMBL" id="KAG0587107.1"/>
    </source>
</evidence>
<dbReference type="Proteomes" id="UP000822688">
    <property type="component" value="Chromosome 2"/>
</dbReference>
<dbReference type="GO" id="GO:0004672">
    <property type="term" value="F:protein kinase activity"/>
    <property type="evidence" value="ECO:0007669"/>
    <property type="project" value="InterPro"/>
</dbReference>
<dbReference type="PROSITE" id="PS50011">
    <property type="entry name" value="PROTEIN_KINASE_DOM"/>
    <property type="match status" value="2"/>
</dbReference>
<feature type="domain" description="Protein kinase" evidence="15">
    <location>
        <begin position="133"/>
        <end position="424"/>
    </location>
</feature>
<dbReference type="Pfam" id="PF00069">
    <property type="entry name" value="Pkinase"/>
    <property type="match status" value="2"/>
</dbReference>
<evidence type="ECO:0000256" key="2">
    <source>
        <dbReference type="ARBA" id="ARBA00022475"/>
    </source>
</evidence>
<keyword evidence="11" id="KW-0675">Receptor</keyword>
<comment type="caution">
    <text evidence="16">The sequence shown here is derived from an EMBL/GenBank/DDBJ whole genome shotgun (WGS) entry which is preliminary data.</text>
</comment>
<dbReference type="InterPro" id="IPR000719">
    <property type="entry name" value="Prot_kinase_dom"/>
</dbReference>
<keyword evidence="2" id="KW-1003">Cell membrane</keyword>
<evidence type="ECO:0000256" key="5">
    <source>
        <dbReference type="ARBA" id="ARBA00022729"/>
    </source>
</evidence>
<keyword evidence="4 14" id="KW-0812">Transmembrane</keyword>
<keyword evidence="17" id="KW-1185">Reference proteome</keyword>
<evidence type="ECO:0000256" key="13">
    <source>
        <dbReference type="PROSITE-ProRule" id="PRU10141"/>
    </source>
</evidence>
<keyword evidence="5" id="KW-0732">Signal</keyword>
<dbReference type="GO" id="GO:0005886">
    <property type="term" value="C:plasma membrane"/>
    <property type="evidence" value="ECO:0007669"/>
    <property type="project" value="UniProtKB-SubCell"/>
</dbReference>
<evidence type="ECO:0000256" key="11">
    <source>
        <dbReference type="ARBA" id="ARBA00023170"/>
    </source>
</evidence>
<sequence>MSKWSPTICQSGNGEMQLVLNLGGILVLYNWFVFQYFAGEGFCLACYSRENWLITMVLTVEMTVWEYVGVVLSVGLLAGVIICFVRHRRRKRRAGSKTVLPFSGASSSSDLDAINFGPRKFSYEELRVATNDFSNEKLLGKGGFGSVYKGVVLEGSNGKEDQNMVAIKRMAKNSKQGEREFLAEVLSIGRLRHRNLASLLGWCHEGDELLLVYEFMAKGSLDQHLHQKLANPSLPCPLTWQTRFQILQGIASALEYLHGGWEKCILHCDIKPSNVLLDAEMTPRLGDFGLAHLAGHTIGNSCSRMTSTPVGGTLGYMAPEVYLYGQLTKKADVYSFGMVALEVVCGRRPQGLHSEENEEENLVEWVWSAYKKGQLLEVIDPFLELHCQHQIMNVLQLGMLCTLLHPPLRPWTSRLMQALRGDWTISLPPSRWHTVACTLPKPADHYADNLGARRYSYAEIVEATNGFSVFSEFCKESDSSCYKGLIKDQTVAIKRFSTPNSRGEDLHVKLLTLIGKSRHGNLMPLLGWCDEQQDLLLVYDYMDHGCLSTHLYSTTLTWSSRLEILRGVAAAVDHIHNGCQENPGVLHRNIKPKNVMLDKHMTAKLAHPLDDDEQVSSPYVAPELVSGGWEAASVKSDVYSFGVIALEMVFRRPPETILKTGLRADMIDAFFRENGTDDEVMKQQITRVLQLGMLCCLPEANLRPHSNQLLPALYGDWNLLPQHLQLLQECSH</sequence>
<dbReference type="GO" id="GO:0002229">
    <property type="term" value="P:defense response to oomycetes"/>
    <property type="evidence" value="ECO:0007669"/>
    <property type="project" value="UniProtKB-ARBA"/>
</dbReference>
<dbReference type="GO" id="GO:0005524">
    <property type="term" value="F:ATP binding"/>
    <property type="evidence" value="ECO:0007669"/>
    <property type="project" value="UniProtKB-UniRule"/>
</dbReference>
<organism evidence="16 17">
    <name type="scientific">Ceratodon purpureus</name>
    <name type="common">Fire moss</name>
    <name type="synonym">Dicranum purpureum</name>
    <dbReference type="NCBI Taxonomy" id="3225"/>
    <lineage>
        <taxon>Eukaryota</taxon>
        <taxon>Viridiplantae</taxon>
        <taxon>Streptophyta</taxon>
        <taxon>Embryophyta</taxon>
        <taxon>Bryophyta</taxon>
        <taxon>Bryophytina</taxon>
        <taxon>Bryopsida</taxon>
        <taxon>Dicranidae</taxon>
        <taxon>Pseudoditrichales</taxon>
        <taxon>Ditrichaceae</taxon>
        <taxon>Ceratodon</taxon>
    </lineage>
</organism>
<dbReference type="InterPro" id="IPR050528">
    <property type="entry name" value="L-type_Lectin-RKs"/>
</dbReference>
<accession>A0A8T0IVB0</accession>
<dbReference type="PROSITE" id="PS00108">
    <property type="entry name" value="PROTEIN_KINASE_ST"/>
    <property type="match status" value="1"/>
</dbReference>
<keyword evidence="7" id="KW-0418">Kinase</keyword>
<evidence type="ECO:0000256" key="8">
    <source>
        <dbReference type="ARBA" id="ARBA00022840"/>
    </source>
</evidence>
<dbReference type="EMBL" id="CM026422">
    <property type="protein sequence ID" value="KAG0587107.1"/>
    <property type="molecule type" value="Genomic_DNA"/>
</dbReference>
<feature type="binding site" evidence="13">
    <location>
        <position position="168"/>
    </location>
    <ligand>
        <name>ATP</name>
        <dbReference type="ChEBI" id="CHEBI:30616"/>
    </ligand>
</feature>
<reference evidence="16" key="1">
    <citation type="submission" date="2020-06" db="EMBL/GenBank/DDBJ databases">
        <title>WGS assembly of Ceratodon purpureus strain R40.</title>
        <authorList>
            <person name="Carey S.B."/>
            <person name="Jenkins J."/>
            <person name="Shu S."/>
            <person name="Lovell J.T."/>
            <person name="Sreedasyam A."/>
            <person name="Maumus F."/>
            <person name="Tiley G.P."/>
            <person name="Fernandez-Pozo N."/>
            <person name="Barry K."/>
            <person name="Chen C."/>
            <person name="Wang M."/>
            <person name="Lipzen A."/>
            <person name="Daum C."/>
            <person name="Saski C.A."/>
            <person name="Payton A.C."/>
            <person name="Mcbreen J.C."/>
            <person name="Conrad R.E."/>
            <person name="Kollar L.M."/>
            <person name="Olsson S."/>
            <person name="Huttunen S."/>
            <person name="Landis J.B."/>
            <person name="Wickett N.J."/>
            <person name="Johnson M.G."/>
            <person name="Rensing S.A."/>
            <person name="Grimwood J."/>
            <person name="Schmutz J."/>
            <person name="Mcdaniel S.F."/>
        </authorList>
    </citation>
    <scope>NUCLEOTIDE SEQUENCE</scope>
    <source>
        <strain evidence="16">R40</strain>
    </source>
</reference>
<dbReference type="InterPro" id="IPR011009">
    <property type="entry name" value="Kinase-like_dom_sf"/>
</dbReference>
<dbReference type="Gene3D" id="3.30.200.20">
    <property type="entry name" value="Phosphorylase Kinase, domain 1"/>
    <property type="match status" value="2"/>
</dbReference>
<evidence type="ECO:0000259" key="15">
    <source>
        <dbReference type="PROSITE" id="PS50011"/>
    </source>
</evidence>
<evidence type="ECO:0000256" key="14">
    <source>
        <dbReference type="SAM" id="Phobius"/>
    </source>
</evidence>
<evidence type="ECO:0000313" key="17">
    <source>
        <dbReference type="Proteomes" id="UP000822688"/>
    </source>
</evidence>
<protein>
    <recommendedName>
        <fullName evidence="15">Protein kinase domain-containing protein</fullName>
    </recommendedName>
</protein>
<proteinExistence type="predicted"/>
<evidence type="ECO:0000256" key="12">
    <source>
        <dbReference type="ARBA" id="ARBA00023180"/>
    </source>
</evidence>
<dbReference type="AlphaFoldDB" id="A0A8T0IVB0"/>
<name>A0A8T0IVB0_CERPU</name>
<keyword evidence="10 14" id="KW-0472">Membrane</keyword>
<evidence type="ECO:0000256" key="10">
    <source>
        <dbReference type="ARBA" id="ARBA00023136"/>
    </source>
</evidence>
<keyword evidence="6 13" id="KW-0547">Nucleotide-binding</keyword>
<keyword evidence="12" id="KW-0325">Glycoprotein</keyword>
<evidence type="ECO:0000256" key="3">
    <source>
        <dbReference type="ARBA" id="ARBA00022679"/>
    </source>
</evidence>
<dbReference type="FunFam" id="1.10.510.10:FF:000240">
    <property type="entry name" value="Lectin-domain containing receptor kinase A4.3"/>
    <property type="match status" value="1"/>
</dbReference>
<evidence type="ECO:0000256" key="9">
    <source>
        <dbReference type="ARBA" id="ARBA00022989"/>
    </source>
</evidence>
<dbReference type="InterPro" id="IPR008271">
    <property type="entry name" value="Ser/Thr_kinase_AS"/>
</dbReference>
<dbReference type="Gene3D" id="1.10.510.10">
    <property type="entry name" value="Transferase(Phosphotransferase) domain 1"/>
    <property type="match status" value="2"/>
</dbReference>
<comment type="subcellular location">
    <subcellularLocation>
        <location evidence="1">Cell membrane</location>
        <topology evidence="1">Single-pass type I membrane protein</topology>
    </subcellularLocation>
</comment>
<evidence type="ECO:0000256" key="4">
    <source>
        <dbReference type="ARBA" id="ARBA00022692"/>
    </source>
</evidence>